<dbReference type="InterPro" id="IPR014729">
    <property type="entry name" value="Rossmann-like_a/b/a_fold"/>
</dbReference>
<comment type="similarity">
    <text evidence="1 10">Belongs to the class-I aminoacyl-tRNA synthetase family. IleS type 1 subfamily.</text>
</comment>
<evidence type="ECO:0000259" key="11">
    <source>
        <dbReference type="Pfam" id="PF00133"/>
    </source>
</evidence>
<dbReference type="InterPro" id="IPR002301">
    <property type="entry name" value="Ile-tRNA-ligase"/>
</dbReference>
<dbReference type="InterPro" id="IPR050081">
    <property type="entry name" value="Ile-tRNA_ligase"/>
</dbReference>
<comment type="caution">
    <text evidence="13">The sequence shown here is derived from an EMBL/GenBank/DDBJ whole genome shotgun (WGS) entry which is preliminary data.</text>
</comment>
<keyword evidence="3 10" id="KW-0436">Ligase</keyword>
<comment type="function">
    <text evidence="8 10">Catalyzes the attachment of isoleucine to tRNA(Ile). As IleRS can inadvertently accommodate and process structurally similar amino acids such as valine, to avoid such errors it has two additional distinct tRNA(Ile)-dependent editing activities. One activity is designated as 'pretransfer' editing and involves the hydrolysis of activated Val-AMP. The other activity is designated 'posttransfer' editing and involves deacylation of mischarged Val-tRNA(Ile).</text>
</comment>
<evidence type="ECO:0000256" key="2">
    <source>
        <dbReference type="ARBA" id="ARBA00022490"/>
    </source>
</evidence>
<dbReference type="CDD" id="cd07960">
    <property type="entry name" value="Anticodon_Ia_Ile_BEm"/>
    <property type="match status" value="1"/>
</dbReference>
<evidence type="ECO:0000259" key="12">
    <source>
        <dbReference type="Pfam" id="PF08264"/>
    </source>
</evidence>
<dbReference type="SUPFAM" id="SSF50677">
    <property type="entry name" value="ValRS/IleRS/LeuRS editing domain"/>
    <property type="match status" value="1"/>
</dbReference>
<dbReference type="SUPFAM" id="SSF52374">
    <property type="entry name" value="Nucleotidylyl transferase"/>
    <property type="match status" value="1"/>
</dbReference>
<dbReference type="Pfam" id="PF08264">
    <property type="entry name" value="Anticodon_1"/>
    <property type="match status" value="1"/>
</dbReference>
<dbReference type="CDD" id="cd00818">
    <property type="entry name" value="IleRS_core"/>
    <property type="match status" value="1"/>
</dbReference>
<evidence type="ECO:0000256" key="10">
    <source>
        <dbReference type="HAMAP-Rule" id="MF_02002"/>
    </source>
</evidence>
<feature type="short sequence motif" description="'HIGH' region" evidence="10">
    <location>
        <begin position="61"/>
        <end position="71"/>
    </location>
</feature>
<keyword evidence="10" id="KW-0862">Zinc</keyword>
<dbReference type="PANTHER" id="PTHR42765">
    <property type="entry name" value="SOLEUCYL-TRNA SYNTHETASE"/>
    <property type="match status" value="1"/>
</dbReference>
<evidence type="ECO:0000256" key="5">
    <source>
        <dbReference type="ARBA" id="ARBA00022840"/>
    </source>
</evidence>
<feature type="binding site" evidence="10">
    <location>
        <position position="619"/>
    </location>
    <ligand>
        <name>ATP</name>
        <dbReference type="ChEBI" id="CHEBI:30616"/>
    </ligand>
</feature>
<keyword evidence="5 10" id="KW-0067">ATP-binding</keyword>
<dbReference type="Gene3D" id="3.40.50.620">
    <property type="entry name" value="HUPs"/>
    <property type="match status" value="2"/>
</dbReference>
<dbReference type="SUPFAM" id="SSF47323">
    <property type="entry name" value="Anticodon-binding domain of a subclass of class I aminoacyl-tRNA synthetases"/>
    <property type="match status" value="1"/>
</dbReference>
<dbReference type="GO" id="GO:0005524">
    <property type="term" value="F:ATP binding"/>
    <property type="evidence" value="ECO:0007669"/>
    <property type="project" value="UniProtKB-UniRule"/>
</dbReference>
<gene>
    <name evidence="10" type="primary">ileS</name>
    <name evidence="13" type="ORF">ATZ36_07120</name>
</gene>
<dbReference type="InterPro" id="IPR013155">
    <property type="entry name" value="M/V/L/I-tRNA-synth_anticd-bd"/>
</dbReference>
<dbReference type="GO" id="GO:0008270">
    <property type="term" value="F:zinc ion binding"/>
    <property type="evidence" value="ECO:0007669"/>
    <property type="project" value="UniProtKB-UniRule"/>
</dbReference>
<feature type="binding site" evidence="10">
    <location>
        <position position="923"/>
    </location>
    <ligand>
        <name>Zn(2+)</name>
        <dbReference type="ChEBI" id="CHEBI:29105"/>
    </ligand>
</feature>
<keyword evidence="14" id="KW-1185">Reference proteome</keyword>
<evidence type="ECO:0000256" key="7">
    <source>
        <dbReference type="ARBA" id="ARBA00023146"/>
    </source>
</evidence>
<dbReference type="EC" id="6.1.1.5" evidence="10"/>
<comment type="catalytic activity">
    <reaction evidence="9 10">
        <text>tRNA(Ile) + L-isoleucine + ATP = L-isoleucyl-tRNA(Ile) + AMP + diphosphate</text>
        <dbReference type="Rhea" id="RHEA:11060"/>
        <dbReference type="Rhea" id="RHEA-COMP:9666"/>
        <dbReference type="Rhea" id="RHEA-COMP:9695"/>
        <dbReference type="ChEBI" id="CHEBI:30616"/>
        <dbReference type="ChEBI" id="CHEBI:33019"/>
        <dbReference type="ChEBI" id="CHEBI:58045"/>
        <dbReference type="ChEBI" id="CHEBI:78442"/>
        <dbReference type="ChEBI" id="CHEBI:78528"/>
        <dbReference type="ChEBI" id="CHEBI:456215"/>
        <dbReference type="EC" id="6.1.1.5"/>
    </reaction>
</comment>
<dbReference type="PROSITE" id="PS00178">
    <property type="entry name" value="AA_TRNA_LIGASE_I"/>
    <property type="match status" value="1"/>
</dbReference>
<evidence type="ECO:0000313" key="13">
    <source>
        <dbReference type="EMBL" id="OEG69909.1"/>
    </source>
</evidence>
<dbReference type="GO" id="GO:0000049">
    <property type="term" value="F:tRNA binding"/>
    <property type="evidence" value="ECO:0007669"/>
    <property type="project" value="InterPro"/>
</dbReference>
<evidence type="ECO:0000256" key="8">
    <source>
        <dbReference type="ARBA" id="ARBA00025217"/>
    </source>
</evidence>
<comment type="domain">
    <text evidence="10">IleRS has two distinct active sites: one for aminoacylation and one for editing. The misactivated valine is translocated from the active site to the editing site, which sterically excludes the correctly activated isoleucine. The single editing site contains two valyl binding pockets, one specific for each substrate (Val-AMP or Val-tRNA(Ile)).</text>
</comment>
<comment type="cofactor">
    <cofactor evidence="10">
        <name>Zn(2+)</name>
        <dbReference type="ChEBI" id="CHEBI:29105"/>
    </cofactor>
    <text evidence="10">Binds 1 zinc ion per subunit.</text>
</comment>
<feature type="domain" description="Methionyl/Valyl/Leucyl/Isoleucyl-tRNA synthetase anticodon-binding" evidence="12">
    <location>
        <begin position="698"/>
        <end position="855"/>
    </location>
</feature>
<dbReference type="Proteomes" id="UP000095237">
    <property type="component" value="Unassembled WGS sequence"/>
</dbReference>
<evidence type="ECO:0000256" key="6">
    <source>
        <dbReference type="ARBA" id="ARBA00022917"/>
    </source>
</evidence>
<comment type="subcellular location">
    <subcellularLocation>
        <location evidence="10">Cytoplasm</location>
    </subcellularLocation>
</comment>
<dbReference type="InterPro" id="IPR001412">
    <property type="entry name" value="aa-tRNA-synth_I_CS"/>
</dbReference>
<protein>
    <recommendedName>
        <fullName evidence="10">Isoleucine--tRNA ligase</fullName>
        <ecNumber evidence="10">6.1.1.5</ecNumber>
    </recommendedName>
    <alternativeName>
        <fullName evidence="10">Isoleucyl-tRNA synthetase</fullName>
        <shortName evidence="10">IleRS</shortName>
    </alternativeName>
</protein>
<dbReference type="NCBIfam" id="TIGR00392">
    <property type="entry name" value="ileS"/>
    <property type="match status" value="1"/>
</dbReference>
<keyword evidence="6 10" id="KW-0648">Protein biosynthesis</keyword>
<comment type="subunit">
    <text evidence="10">Monomer.</text>
</comment>
<keyword evidence="10" id="KW-0479">Metal-binding</keyword>
<evidence type="ECO:0000256" key="4">
    <source>
        <dbReference type="ARBA" id="ARBA00022741"/>
    </source>
</evidence>
<dbReference type="InterPro" id="IPR023585">
    <property type="entry name" value="Ile-tRNA-ligase_type1"/>
</dbReference>
<dbReference type="GO" id="GO:0006428">
    <property type="term" value="P:isoleucyl-tRNA aminoacylation"/>
    <property type="evidence" value="ECO:0007669"/>
    <property type="project" value="UniProtKB-UniRule"/>
</dbReference>
<organism evidence="13 14">
    <name type="scientific">Endomicrobium trichonymphae</name>
    <dbReference type="NCBI Taxonomy" id="1408204"/>
    <lineage>
        <taxon>Bacteria</taxon>
        <taxon>Pseudomonadati</taxon>
        <taxon>Elusimicrobiota</taxon>
        <taxon>Endomicrobiia</taxon>
        <taxon>Endomicrobiales</taxon>
        <taxon>Endomicrobiaceae</taxon>
        <taxon>Candidatus Endomicrobiellum</taxon>
    </lineage>
</organism>
<keyword evidence="4 10" id="KW-0547">Nucleotide-binding</keyword>
<dbReference type="PRINTS" id="PR00984">
    <property type="entry name" value="TRNASYNTHILE"/>
</dbReference>
<evidence type="ECO:0000256" key="1">
    <source>
        <dbReference type="ARBA" id="ARBA00006887"/>
    </source>
</evidence>
<dbReference type="Gene3D" id="1.10.10.830">
    <property type="entry name" value="Ile-tRNA synthetase CP2 domain-like"/>
    <property type="match status" value="1"/>
</dbReference>
<dbReference type="GO" id="GO:0004822">
    <property type="term" value="F:isoleucine-tRNA ligase activity"/>
    <property type="evidence" value="ECO:0007669"/>
    <property type="project" value="UniProtKB-UniRule"/>
</dbReference>
<dbReference type="Pfam" id="PF00133">
    <property type="entry name" value="tRNA-synt_1"/>
    <property type="match status" value="1"/>
</dbReference>
<evidence type="ECO:0000256" key="9">
    <source>
        <dbReference type="ARBA" id="ARBA00048359"/>
    </source>
</evidence>
<dbReference type="InterPro" id="IPR033708">
    <property type="entry name" value="Anticodon_Ile_BEm"/>
</dbReference>
<name>A0A1E5IHC7_ENDTX</name>
<keyword evidence="2 10" id="KW-0963">Cytoplasm</keyword>
<dbReference type="InterPro" id="IPR009080">
    <property type="entry name" value="tRNAsynth_Ia_anticodon-bd"/>
</dbReference>
<reference evidence="13 14" key="1">
    <citation type="submission" date="2015-11" db="EMBL/GenBank/DDBJ databases">
        <title>Evidence for parallel genomic evolution in an endosymbiosis of termite gut flagellates.</title>
        <authorList>
            <person name="Zheng H."/>
        </authorList>
    </citation>
    <scope>NUCLEOTIDE SEQUENCE [LARGE SCALE GENOMIC DNA]</scope>
    <source>
        <strain evidence="13 14">CET450</strain>
    </source>
</reference>
<feature type="binding site" evidence="10">
    <location>
        <position position="920"/>
    </location>
    <ligand>
        <name>Zn(2+)</name>
        <dbReference type="ChEBI" id="CHEBI:29105"/>
    </ligand>
</feature>
<evidence type="ECO:0000313" key="14">
    <source>
        <dbReference type="Proteomes" id="UP000095237"/>
    </source>
</evidence>
<feature type="binding site" evidence="10">
    <location>
        <position position="905"/>
    </location>
    <ligand>
        <name>Zn(2+)</name>
        <dbReference type="ChEBI" id="CHEBI:29105"/>
    </ligand>
</feature>
<evidence type="ECO:0000256" key="3">
    <source>
        <dbReference type="ARBA" id="ARBA00022598"/>
    </source>
</evidence>
<feature type="short sequence motif" description="'KMSKS' region" evidence="10">
    <location>
        <begin position="616"/>
        <end position="620"/>
    </location>
</feature>
<dbReference type="Gene3D" id="1.10.730.20">
    <property type="match status" value="1"/>
</dbReference>
<dbReference type="GO" id="GO:0005829">
    <property type="term" value="C:cytosol"/>
    <property type="evidence" value="ECO:0007669"/>
    <property type="project" value="TreeGrafter"/>
</dbReference>
<dbReference type="InterPro" id="IPR009008">
    <property type="entry name" value="Val/Leu/Ile-tRNA-synth_edit"/>
</dbReference>
<feature type="domain" description="Aminoacyl-tRNA synthetase class Ia" evidence="11">
    <location>
        <begin position="32"/>
        <end position="655"/>
    </location>
</feature>
<keyword evidence="7 10" id="KW-0030">Aminoacyl-tRNA synthetase</keyword>
<sequence length="929" mass="106503">MDERKDYSKTVNLPKTDFQMKADLAHKEPVFIEEWDRERLYVKICEKNKDKEKFIFHDGPPYANANIHIGTGLNKVLKDFIIKYRSMSGNYVPFTPGWDCHGLPIEQLVLKGMKTDKSKVDRLVFRKQAADFAKKFIEIQKSEFKRLGVIADWDHPYLTLDPQYEMFIVKVFGDLAEKGFIYRRKKPVYWCPTCETAMADAEVEYPDYSSESIFVKFQIISLPELLKTKDILLKDFSVLIWTTTPWTLPANVALAFNKESEYAAAVYKFEDSREEKLIVAKALAENVKDKIKAVSFEIVWEAKGIDFVSLKCRNPLVGDRQSQGIVAGFVSMEDGTGIVHIAPGHGQEDYQAGLEYGLEIISPVNDKGLYTKEVPEFENIHIYKANPLIIEKLGREGKILAKLRLTHSYPHCWRCGNPIIFRATPQWFLSVEHNDLRKKLLEAVKNVRWVPKYSGNRITAMLERRPDWCLSRQRLWGVPIPVFYCKECGEPLLDSKVIDKISALFGEKGSNLWFEMSEEELLKGTGAKCLSCNSANFKKEEDILDVWFDSGVSYEAVLSSGNYKDLEYPADLCIEGSDQHRGWFQTSMIPSVAVKGKSPYKNVLTHGFVVDGQGKKMSKSIGNTVSSEQLINKYGADVVRLWIASSDYKEDIRISDEIIRGLSDTYRKIRNTIRFLLGNIGDFDLKKALLFKDMQETDKYALSRLQQLISSAVVAYESYEFHKATAAIGNFCTVFLSGFYLDTLKDILYCDKKDGVERKSAQSAMLEICSVIIRLISPILSFTAEEAWRELTKLLHDVMRSVFLSDFPVTNSEYILHAETLEKWEKILYVRKEALAAYEKLRQNKVIGSNLEASLNIKHGQKYNEIFKDLKLVNLTLGSWDIKCNFSDKEDDLLIEAAKSEYERCARCWRHIDGIKDGLCPRCREVIDK</sequence>
<dbReference type="InterPro" id="IPR002300">
    <property type="entry name" value="aa-tRNA-synth_Ia"/>
</dbReference>
<proteinExistence type="inferred from homology"/>
<dbReference type="HAMAP" id="MF_02002">
    <property type="entry name" value="Ile_tRNA_synth_type1"/>
    <property type="match status" value="1"/>
</dbReference>
<dbReference type="EMBL" id="LNVX01000533">
    <property type="protein sequence ID" value="OEG69909.1"/>
    <property type="molecule type" value="Genomic_DNA"/>
</dbReference>
<feature type="binding site" evidence="10">
    <location>
        <position position="908"/>
    </location>
    <ligand>
        <name>Zn(2+)</name>
        <dbReference type="ChEBI" id="CHEBI:29105"/>
    </ligand>
</feature>
<dbReference type="PANTHER" id="PTHR42765:SF1">
    <property type="entry name" value="ISOLEUCINE--TRNA LIGASE, MITOCHONDRIAL"/>
    <property type="match status" value="1"/>
</dbReference>
<accession>A0A1E5IHC7</accession>
<dbReference type="AlphaFoldDB" id="A0A1E5IHC7"/>
<dbReference type="GO" id="GO:0002161">
    <property type="term" value="F:aminoacyl-tRNA deacylase activity"/>
    <property type="evidence" value="ECO:0007669"/>
    <property type="project" value="InterPro"/>
</dbReference>
<feature type="binding site" evidence="10">
    <location>
        <position position="575"/>
    </location>
    <ligand>
        <name>L-isoleucyl-5'-AMP</name>
        <dbReference type="ChEBI" id="CHEBI:178002"/>
    </ligand>
</feature>